<dbReference type="Gene3D" id="2.60.120.10">
    <property type="entry name" value="Jelly Rolls"/>
    <property type="match status" value="1"/>
</dbReference>
<dbReference type="OrthoDB" id="9798288at2"/>
<dbReference type="Pfam" id="PF06172">
    <property type="entry name" value="Cupin_5"/>
    <property type="match status" value="1"/>
</dbReference>
<reference evidence="2 4" key="3">
    <citation type="submission" date="2019-07" db="EMBL/GenBank/DDBJ databases">
        <title>Whole genome shotgun sequence of Methylobacterium oxalidis NBRC 107715.</title>
        <authorList>
            <person name="Hosoyama A."/>
            <person name="Uohara A."/>
            <person name="Ohji S."/>
            <person name="Ichikawa N."/>
        </authorList>
    </citation>
    <scope>NUCLEOTIDE SEQUENCE [LARGE SCALE GENOMIC DNA]</scope>
    <source>
        <strain evidence="2 4">NBRC 107715</strain>
    </source>
</reference>
<dbReference type="InterPro" id="IPR014710">
    <property type="entry name" value="RmlC-like_jellyroll"/>
</dbReference>
<dbReference type="Proteomes" id="UP001156856">
    <property type="component" value="Unassembled WGS sequence"/>
</dbReference>
<comment type="caution">
    <text evidence="2">The sequence shown here is derived from an EMBL/GenBank/DDBJ whole genome shotgun (WGS) entry which is preliminary data.</text>
</comment>
<reference evidence="5" key="2">
    <citation type="journal article" date="2019" name="Int. J. Syst. Evol. Microbiol.">
        <title>The Global Catalogue of Microorganisms (GCM) 10K type strain sequencing project: providing services to taxonomists for standard genome sequencing and annotation.</title>
        <authorList>
            <consortium name="The Broad Institute Genomics Platform"/>
            <consortium name="The Broad Institute Genome Sequencing Center for Infectious Disease"/>
            <person name="Wu L."/>
            <person name="Ma J."/>
        </authorList>
    </citation>
    <scope>NUCLEOTIDE SEQUENCE [LARGE SCALE GENOMIC DNA]</scope>
    <source>
        <strain evidence="5">NBRC 107715</strain>
    </source>
</reference>
<proteinExistence type="predicted"/>
<dbReference type="EMBL" id="BJZU01000039">
    <property type="protein sequence ID" value="GEP04188.1"/>
    <property type="molecule type" value="Genomic_DNA"/>
</dbReference>
<organism evidence="2 4">
    <name type="scientific">Methylobacterium oxalidis</name>
    <dbReference type="NCBI Taxonomy" id="944322"/>
    <lineage>
        <taxon>Bacteria</taxon>
        <taxon>Pseudomonadati</taxon>
        <taxon>Pseudomonadota</taxon>
        <taxon>Alphaproteobacteria</taxon>
        <taxon>Hyphomicrobiales</taxon>
        <taxon>Methylobacteriaceae</taxon>
        <taxon>Methylobacterium</taxon>
    </lineage>
</organism>
<dbReference type="InterPro" id="IPR039935">
    <property type="entry name" value="YML079W-like"/>
</dbReference>
<feature type="domain" description="DUF985" evidence="1">
    <location>
        <begin position="9"/>
        <end position="136"/>
    </location>
</feature>
<dbReference type="EMBL" id="BSPK01000107">
    <property type="protein sequence ID" value="GLS66684.1"/>
    <property type="molecule type" value="Genomic_DNA"/>
</dbReference>
<reference evidence="3" key="1">
    <citation type="journal article" date="2014" name="Int. J. Syst. Evol. Microbiol.">
        <title>Complete genome of a new Firmicutes species belonging to the dominant human colonic microbiota ('Ruminococcus bicirculans') reveals two chromosomes and a selective capacity to utilize plant glucans.</title>
        <authorList>
            <consortium name="NISC Comparative Sequencing Program"/>
            <person name="Wegmann U."/>
            <person name="Louis P."/>
            <person name="Goesmann A."/>
            <person name="Henrissat B."/>
            <person name="Duncan S.H."/>
            <person name="Flint H.J."/>
        </authorList>
    </citation>
    <scope>NUCLEOTIDE SEQUENCE</scope>
    <source>
        <strain evidence="3">NBRC 107715</strain>
    </source>
</reference>
<dbReference type="Proteomes" id="UP000321960">
    <property type="component" value="Unassembled WGS sequence"/>
</dbReference>
<accession>A0A512J2I5</accession>
<keyword evidence="5" id="KW-1185">Reference proteome</keyword>
<name>A0A512J2I5_9HYPH</name>
<evidence type="ECO:0000259" key="1">
    <source>
        <dbReference type="Pfam" id="PF06172"/>
    </source>
</evidence>
<reference evidence="3" key="4">
    <citation type="submission" date="2023-01" db="EMBL/GenBank/DDBJ databases">
        <title>Draft genome sequence of Methylobacterium oxalidis strain NBRC 107715.</title>
        <authorList>
            <person name="Sun Q."/>
            <person name="Mori K."/>
        </authorList>
    </citation>
    <scope>NUCLEOTIDE SEQUENCE</scope>
    <source>
        <strain evidence="3">NBRC 107715</strain>
    </source>
</reference>
<protein>
    <submittedName>
        <fullName evidence="2">Cupin</fullName>
    </submittedName>
</protein>
<evidence type="ECO:0000313" key="4">
    <source>
        <dbReference type="Proteomes" id="UP000321960"/>
    </source>
</evidence>
<evidence type="ECO:0000313" key="3">
    <source>
        <dbReference type="EMBL" id="GLS66684.1"/>
    </source>
</evidence>
<sequence length="147" mass="15867">MSGTMTAAQVIAALALEPHPEGGHYRETFRDPRSVAGRSVGSAIYYLLDVGETSAWHRVDAAEIWHWHAGAPLVLTVSPNGHDATARHLGPDLSRNQHPQIVVPAGHWQTATSLGAWTLVGCTVSPAFEFQGFEMAPPDWRPTPRGA</sequence>
<dbReference type="InterPro" id="IPR009327">
    <property type="entry name" value="Cupin_DUF985"/>
</dbReference>
<dbReference type="CDD" id="cd06121">
    <property type="entry name" value="cupin_YML079wp"/>
    <property type="match status" value="1"/>
</dbReference>
<evidence type="ECO:0000313" key="5">
    <source>
        <dbReference type="Proteomes" id="UP001156856"/>
    </source>
</evidence>
<dbReference type="SUPFAM" id="SSF51182">
    <property type="entry name" value="RmlC-like cupins"/>
    <property type="match status" value="1"/>
</dbReference>
<dbReference type="PANTHER" id="PTHR33387">
    <property type="entry name" value="RMLC-LIKE JELLY ROLL FOLD PROTEIN"/>
    <property type="match status" value="1"/>
</dbReference>
<dbReference type="InterPro" id="IPR011051">
    <property type="entry name" value="RmlC_Cupin_sf"/>
</dbReference>
<evidence type="ECO:0000313" key="2">
    <source>
        <dbReference type="EMBL" id="GEP04188.1"/>
    </source>
</evidence>
<dbReference type="RefSeq" id="WP_147025838.1">
    <property type="nucleotide sequence ID" value="NZ_BJZU01000039.1"/>
</dbReference>
<dbReference type="PANTHER" id="PTHR33387:SF3">
    <property type="entry name" value="DUF985 DOMAIN-CONTAINING PROTEIN"/>
    <property type="match status" value="1"/>
</dbReference>
<gene>
    <name evidence="3" type="ORF">GCM10007888_50670</name>
    <name evidence="2" type="ORF">MOX02_22260</name>
</gene>
<dbReference type="AlphaFoldDB" id="A0A512J2I5"/>